<dbReference type="InterPro" id="IPR036420">
    <property type="entry name" value="BRCT_dom_sf"/>
</dbReference>
<dbReference type="SMART" id="SM00292">
    <property type="entry name" value="BRCT"/>
    <property type="match status" value="2"/>
</dbReference>
<feature type="domain" description="RING-type" evidence="15">
    <location>
        <begin position="21"/>
        <end position="61"/>
    </location>
</feature>
<keyword evidence="4" id="KW-0479">Metal-binding</keyword>
<dbReference type="GO" id="GO:0008270">
    <property type="term" value="F:zinc ion binding"/>
    <property type="evidence" value="ECO:0007669"/>
    <property type="project" value="UniProtKB-KW"/>
</dbReference>
<keyword evidence="9" id="KW-0234">DNA repair</keyword>
<dbReference type="PROSITE" id="PS50089">
    <property type="entry name" value="ZF_RING_2"/>
    <property type="match status" value="1"/>
</dbReference>
<accession>A0A8R1DH48</accession>
<keyword evidence="8" id="KW-0862">Zinc</keyword>
<keyword evidence="6" id="KW-0227">DNA damage</keyword>
<dbReference type="PROSITE" id="PS00518">
    <property type="entry name" value="ZF_RING_1"/>
    <property type="match status" value="1"/>
</dbReference>
<dbReference type="Gene3D" id="3.30.40.10">
    <property type="entry name" value="Zinc/RING finger domain, C3HC4 (zinc finger)"/>
    <property type="match status" value="1"/>
</dbReference>
<evidence type="ECO:0000259" key="16">
    <source>
        <dbReference type="PROSITE" id="PS50172"/>
    </source>
</evidence>
<dbReference type="InterPro" id="IPR017907">
    <property type="entry name" value="Znf_RING_CS"/>
</dbReference>
<evidence type="ECO:0000256" key="12">
    <source>
        <dbReference type="ARBA" id="ARBA00031556"/>
    </source>
</evidence>
<evidence type="ECO:0000259" key="15">
    <source>
        <dbReference type="PROSITE" id="PS50089"/>
    </source>
</evidence>
<keyword evidence="10" id="KW-0539">Nucleus</keyword>
<keyword evidence="11" id="KW-0131">Cell cycle</keyword>
<dbReference type="Pfam" id="PF16589">
    <property type="entry name" value="BRCT_2"/>
    <property type="match status" value="1"/>
</dbReference>
<dbReference type="EnsemblMetazoa" id="CJA02012.1">
    <property type="protein sequence ID" value="CJA02012.1"/>
    <property type="gene ID" value="WBGene00121216"/>
</dbReference>
<dbReference type="GO" id="GO:0031436">
    <property type="term" value="C:BRCA1-BARD1 complex"/>
    <property type="evidence" value="ECO:0007669"/>
    <property type="project" value="TreeGrafter"/>
</dbReference>
<dbReference type="InterPro" id="IPR018957">
    <property type="entry name" value="Znf_C3HC4_RING-type"/>
</dbReference>
<dbReference type="Proteomes" id="UP000005237">
    <property type="component" value="Unassembled WGS sequence"/>
</dbReference>
<comment type="subcellular location">
    <subcellularLocation>
        <location evidence="2">Chromosome</location>
    </subcellularLocation>
    <subcellularLocation>
        <location evidence="1">Nucleus</location>
    </subcellularLocation>
</comment>
<feature type="region of interest" description="Disordered" evidence="14">
    <location>
        <begin position="145"/>
        <end position="189"/>
    </location>
</feature>
<evidence type="ECO:0000256" key="8">
    <source>
        <dbReference type="ARBA" id="ARBA00022833"/>
    </source>
</evidence>
<dbReference type="InterPro" id="IPR031099">
    <property type="entry name" value="BRCA1-associated"/>
</dbReference>
<sequence length="593" mass="67232">MTDYALKITETVARLQKELKCGICCSTYKDPVLSTCFHIFCRSCLNACFERKRKVQCPICRTVLDKRSCRDSYQLTMAVQNYLKLSEAFKKDITNQAMFSSLPPEKMFIESQVPLDITIIPENDGKRCAPDFAIPLLPVRRKRVSKPAPAPSAEPEALPAPQPEPIFAAPAPPKPIPKPVPPTKTFTNSETETEPFKISANELHAIDIAEHINTLRENLPEIDEIDALFRLIPSMRTLFEKNIELLCEKIPIKIEKTDEKPSTKHVSFAGAVQEETIILKDEEDVEKAPEVEELIQEKKEEVAIEKVKDDEDEVVEDSEGEVVQDNREEEEDVADRTNSTTLDADRTAQATQSEAARIDEELSYVSKTIVCSRIHNDEDEELLSDFYHKFLSNACRFAENVGPHTTHLVMMNSEGRSIPQKSTAYLQAIARKCVVVCRQWFVDCLKTGLLLSEGDYTITSCSSDTLPPTVSPSPPIGWLRSRNDTEGKLFANCRFMILRKFTMNPYFDYKQLIDLVKLCGGEILSCYDNLSPEKLFIIFSKHSKSIDESRNMEKVYKCEVVTIEWVLDSISEYSILPTDEYKAVKLANSILEE</sequence>
<evidence type="ECO:0000256" key="13">
    <source>
        <dbReference type="PROSITE-ProRule" id="PRU00175"/>
    </source>
</evidence>
<dbReference type="PROSITE" id="PS50172">
    <property type="entry name" value="BRCT"/>
    <property type="match status" value="2"/>
</dbReference>
<dbReference type="GO" id="GO:0070531">
    <property type="term" value="C:BRCA1-A complex"/>
    <property type="evidence" value="ECO:0007669"/>
    <property type="project" value="TreeGrafter"/>
</dbReference>
<dbReference type="InterPro" id="IPR013083">
    <property type="entry name" value="Znf_RING/FYVE/PHD"/>
</dbReference>
<dbReference type="AlphaFoldDB" id="A0A8R1DH48"/>
<dbReference type="SUPFAM" id="SSF52113">
    <property type="entry name" value="BRCT domain"/>
    <property type="match status" value="2"/>
</dbReference>
<evidence type="ECO:0000256" key="6">
    <source>
        <dbReference type="ARBA" id="ARBA00022763"/>
    </source>
</evidence>
<evidence type="ECO:0000313" key="17">
    <source>
        <dbReference type="EnsemblMetazoa" id="CJA02012.1"/>
    </source>
</evidence>
<dbReference type="Gene3D" id="3.40.50.10190">
    <property type="entry name" value="BRCT domain"/>
    <property type="match status" value="2"/>
</dbReference>
<feature type="compositionally biased region" description="Acidic residues" evidence="14">
    <location>
        <begin position="310"/>
        <end position="333"/>
    </location>
</feature>
<dbReference type="Pfam" id="PF00097">
    <property type="entry name" value="zf-C3HC4"/>
    <property type="match status" value="1"/>
</dbReference>
<feature type="domain" description="BRCT" evidence="16">
    <location>
        <begin position="485"/>
        <end position="583"/>
    </location>
</feature>
<organism evidence="17 18">
    <name type="scientific">Caenorhabditis japonica</name>
    <dbReference type="NCBI Taxonomy" id="281687"/>
    <lineage>
        <taxon>Eukaryota</taxon>
        <taxon>Metazoa</taxon>
        <taxon>Ecdysozoa</taxon>
        <taxon>Nematoda</taxon>
        <taxon>Chromadorea</taxon>
        <taxon>Rhabditida</taxon>
        <taxon>Rhabditina</taxon>
        <taxon>Rhabditomorpha</taxon>
        <taxon>Rhabditoidea</taxon>
        <taxon>Rhabditidae</taxon>
        <taxon>Peloderinae</taxon>
        <taxon>Caenorhabditis</taxon>
    </lineage>
</organism>
<dbReference type="PANTHER" id="PTHR13763:SF0">
    <property type="entry name" value="BREAST CANCER TYPE 1 SUSCEPTIBILITY PROTEIN"/>
    <property type="match status" value="1"/>
</dbReference>
<dbReference type="InterPro" id="IPR001357">
    <property type="entry name" value="BRCT_dom"/>
</dbReference>
<feature type="region of interest" description="Disordered" evidence="14">
    <location>
        <begin position="308"/>
        <end position="339"/>
    </location>
</feature>
<dbReference type="InterPro" id="IPR001841">
    <property type="entry name" value="Znf_RING"/>
</dbReference>
<evidence type="ECO:0000313" key="18">
    <source>
        <dbReference type="Proteomes" id="UP000005237"/>
    </source>
</evidence>
<evidence type="ECO:0000256" key="11">
    <source>
        <dbReference type="ARBA" id="ARBA00023306"/>
    </source>
</evidence>
<reference evidence="18" key="1">
    <citation type="submission" date="2010-08" db="EMBL/GenBank/DDBJ databases">
        <authorList>
            <consortium name="Caenorhabditis japonica Sequencing Consortium"/>
            <person name="Wilson R.K."/>
        </authorList>
    </citation>
    <scope>NUCLEOTIDE SEQUENCE [LARGE SCALE GENOMIC DNA]</scope>
    <source>
        <strain evidence="18">DF5081</strain>
    </source>
</reference>
<evidence type="ECO:0000256" key="1">
    <source>
        <dbReference type="ARBA" id="ARBA00004123"/>
    </source>
</evidence>
<dbReference type="GO" id="GO:0045944">
    <property type="term" value="P:positive regulation of transcription by RNA polymerase II"/>
    <property type="evidence" value="ECO:0007669"/>
    <property type="project" value="TreeGrafter"/>
</dbReference>
<dbReference type="SMART" id="SM00184">
    <property type="entry name" value="RING"/>
    <property type="match status" value="1"/>
</dbReference>
<evidence type="ECO:0000256" key="7">
    <source>
        <dbReference type="ARBA" id="ARBA00022771"/>
    </source>
</evidence>
<evidence type="ECO:0000256" key="14">
    <source>
        <dbReference type="SAM" id="MobiDB-lite"/>
    </source>
</evidence>
<protein>
    <recommendedName>
        <fullName evidence="12">RING-type E3 ubiquitin transferase BRCA1</fullName>
    </recommendedName>
</protein>
<reference evidence="17" key="2">
    <citation type="submission" date="2022-06" db="UniProtKB">
        <authorList>
            <consortium name="EnsemblMetazoa"/>
        </authorList>
    </citation>
    <scope>IDENTIFICATION</scope>
    <source>
        <strain evidence="17">DF5081</strain>
    </source>
</reference>
<evidence type="ECO:0000256" key="2">
    <source>
        <dbReference type="ARBA" id="ARBA00004286"/>
    </source>
</evidence>
<evidence type="ECO:0000256" key="5">
    <source>
        <dbReference type="ARBA" id="ARBA00022737"/>
    </source>
</evidence>
<evidence type="ECO:0000256" key="10">
    <source>
        <dbReference type="ARBA" id="ARBA00023242"/>
    </source>
</evidence>
<dbReference type="SUPFAM" id="SSF57850">
    <property type="entry name" value="RING/U-box"/>
    <property type="match status" value="1"/>
</dbReference>
<dbReference type="GO" id="GO:0005694">
    <property type="term" value="C:chromosome"/>
    <property type="evidence" value="ECO:0007669"/>
    <property type="project" value="UniProtKB-SubCell"/>
</dbReference>
<evidence type="ECO:0000256" key="3">
    <source>
        <dbReference type="ARBA" id="ARBA00022454"/>
    </source>
</evidence>
<name>A0A8R1DH48_CAEJA</name>
<evidence type="ECO:0000256" key="4">
    <source>
        <dbReference type="ARBA" id="ARBA00022723"/>
    </source>
</evidence>
<dbReference type="GO" id="GO:0004842">
    <property type="term" value="F:ubiquitin-protein transferase activity"/>
    <property type="evidence" value="ECO:0007669"/>
    <property type="project" value="TreeGrafter"/>
</dbReference>
<feature type="compositionally biased region" description="Pro residues" evidence="14">
    <location>
        <begin position="148"/>
        <end position="182"/>
    </location>
</feature>
<proteinExistence type="predicted"/>
<dbReference type="GO" id="GO:0000724">
    <property type="term" value="P:double-strand break repair via homologous recombination"/>
    <property type="evidence" value="ECO:0007669"/>
    <property type="project" value="TreeGrafter"/>
</dbReference>
<keyword evidence="3" id="KW-0158">Chromosome</keyword>
<keyword evidence="18" id="KW-1185">Reference proteome</keyword>
<keyword evidence="5" id="KW-0677">Repeat</keyword>
<dbReference type="FunFam" id="3.30.40.10:FF:001025">
    <property type="entry name" value="Predicted protein"/>
    <property type="match status" value="1"/>
</dbReference>
<evidence type="ECO:0000256" key="9">
    <source>
        <dbReference type="ARBA" id="ARBA00023204"/>
    </source>
</evidence>
<keyword evidence="7 13" id="KW-0863">Zinc-finger</keyword>
<dbReference type="CDD" id="cd00027">
    <property type="entry name" value="BRCT"/>
    <property type="match status" value="1"/>
</dbReference>
<feature type="domain" description="BRCT" evidence="16">
    <location>
        <begin position="396"/>
        <end position="458"/>
    </location>
</feature>
<dbReference type="PANTHER" id="PTHR13763">
    <property type="entry name" value="BREAST CANCER TYPE 1 SUSCEPTIBILITY PROTEIN BRCA1"/>
    <property type="match status" value="1"/>
</dbReference>